<evidence type="ECO:0000313" key="3">
    <source>
        <dbReference type="EMBL" id="SVB78155.1"/>
    </source>
</evidence>
<dbReference type="InterPro" id="IPR050327">
    <property type="entry name" value="Proton-linked_MCT"/>
</dbReference>
<dbReference type="PANTHER" id="PTHR11360">
    <property type="entry name" value="MONOCARBOXYLATE TRANSPORTER"/>
    <property type="match status" value="1"/>
</dbReference>
<feature type="transmembrane region" description="Helical" evidence="1">
    <location>
        <begin position="77"/>
        <end position="96"/>
    </location>
</feature>
<dbReference type="GO" id="GO:0022857">
    <property type="term" value="F:transmembrane transporter activity"/>
    <property type="evidence" value="ECO:0007669"/>
    <property type="project" value="InterPro"/>
</dbReference>
<evidence type="ECO:0000259" key="2">
    <source>
        <dbReference type="PROSITE" id="PS50850"/>
    </source>
</evidence>
<feature type="transmembrane region" description="Helical" evidence="1">
    <location>
        <begin position="102"/>
        <end position="122"/>
    </location>
</feature>
<dbReference type="EMBL" id="UINC01057224">
    <property type="protein sequence ID" value="SVB78155.1"/>
    <property type="molecule type" value="Genomic_DNA"/>
</dbReference>
<evidence type="ECO:0000256" key="1">
    <source>
        <dbReference type="SAM" id="Phobius"/>
    </source>
</evidence>
<protein>
    <recommendedName>
        <fullName evidence="2">Major facilitator superfamily (MFS) profile domain-containing protein</fullName>
    </recommendedName>
</protein>
<feature type="transmembrane region" description="Helical" evidence="1">
    <location>
        <begin position="217"/>
        <end position="239"/>
    </location>
</feature>
<dbReference type="Pfam" id="PF07690">
    <property type="entry name" value="MFS_1"/>
    <property type="match status" value="1"/>
</dbReference>
<proteinExistence type="predicted"/>
<reference evidence="3" key="1">
    <citation type="submission" date="2018-05" db="EMBL/GenBank/DDBJ databases">
        <authorList>
            <person name="Lanie J.A."/>
            <person name="Ng W.-L."/>
            <person name="Kazmierczak K.M."/>
            <person name="Andrzejewski T.M."/>
            <person name="Davidsen T.M."/>
            <person name="Wayne K.J."/>
            <person name="Tettelin H."/>
            <person name="Glass J.I."/>
            <person name="Rusch D."/>
            <person name="Podicherti R."/>
            <person name="Tsui H.-C.T."/>
            <person name="Winkler M.E."/>
        </authorList>
    </citation>
    <scope>NUCLEOTIDE SEQUENCE</scope>
</reference>
<feature type="transmembrane region" description="Helical" evidence="1">
    <location>
        <begin position="7"/>
        <end position="33"/>
    </location>
</feature>
<dbReference type="PROSITE" id="PS50850">
    <property type="entry name" value="MFS"/>
    <property type="match status" value="1"/>
</dbReference>
<feature type="transmembrane region" description="Helical" evidence="1">
    <location>
        <begin position="134"/>
        <end position="160"/>
    </location>
</feature>
<dbReference type="InterPro" id="IPR036259">
    <property type="entry name" value="MFS_trans_sf"/>
</dbReference>
<gene>
    <name evidence="3" type="ORF">METZ01_LOCUS231009</name>
</gene>
<feature type="non-terminal residue" evidence="3">
    <location>
        <position position="274"/>
    </location>
</feature>
<keyword evidence="1" id="KW-1133">Transmembrane helix</keyword>
<organism evidence="3">
    <name type="scientific">marine metagenome</name>
    <dbReference type="NCBI Taxonomy" id="408172"/>
    <lineage>
        <taxon>unclassified sequences</taxon>
        <taxon>metagenomes</taxon>
        <taxon>ecological metagenomes</taxon>
    </lineage>
</organism>
<feature type="transmembrane region" description="Helical" evidence="1">
    <location>
        <begin position="45"/>
        <end position="65"/>
    </location>
</feature>
<accession>A0A382GTH5</accession>
<dbReference type="InterPro" id="IPR020846">
    <property type="entry name" value="MFS_dom"/>
</dbReference>
<dbReference type="PANTHER" id="PTHR11360:SF290">
    <property type="entry name" value="MONOCARBOXYLATE MFS PERMEASE"/>
    <property type="match status" value="1"/>
</dbReference>
<sequence length="274" mass="28705">MKSDSYYGLVMVFVGFTLSAMSFGGLAAVGVFLKPLIAEFGWSRGATAAGYTVAAFSAAAFGIPLGYFADRKPTRRFMFMGATALATGLLLLSQISAIWQFYLAYFLFGAFGHAAIACTVWANIGQWFTHNKGLALGVGLAGSAFGQAAVPFCASLLISAFDWQTAYLILGLVYLLLGMAVATLTRDPPMKRARIAAIKYGADAGGAWALGSAKSTVIWLSVATIFCCSCMSVATVHVVPALSDTGFTPEIAASVLTTIMVAGAMGRLWSGKLC</sequence>
<name>A0A382GTH5_9ZZZZ</name>
<dbReference type="AlphaFoldDB" id="A0A382GTH5"/>
<feature type="domain" description="Major facilitator superfamily (MFS) profile" evidence="2">
    <location>
        <begin position="8"/>
        <end position="274"/>
    </location>
</feature>
<dbReference type="InterPro" id="IPR011701">
    <property type="entry name" value="MFS"/>
</dbReference>
<dbReference type="Gene3D" id="1.20.1250.20">
    <property type="entry name" value="MFS general substrate transporter like domains"/>
    <property type="match status" value="1"/>
</dbReference>
<feature type="transmembrane region" description="Helical" evidence="1">
    <location>
        <begin position="166"/>
        <end position="185"/>
    </location>
</feature>
<feature type="transmembrane region" description="Helical" evidence="1">
    <location>
        <begin position="251"/>
        <end position="269"/>
    </location>
</feature>
<keyword evidence="1" id="KW-0472">Membrane</keyword>
<keyword evidence="1" id="KW-0812">Transmembrane</keyword>
<dbReference type="SUPFAM" id="SSF103473">
    <property type="entry name" value="MFS general substrate transporter"/>
    <property type="match status" value="1"/>
</dbReference>